<sequence length="84" mass="9502">MKGGHLWAVDIVCDRMKRFLPHVHCSAVPQVVFHGCGRELGCLVRERPRLDLLLHDRLFNLLPLVLPGDLPACMMNGQHSGHRD</sequence>
<dbReference type="EMBL" id="VSRR010001650">
    <property type="protein sequence ID" value="MPC26779.1"/>
    <property type="molecule type" value="Genomic_DNA"/>
</dbReference>
<proteinExistence type="predicted"/>
<protein>
    <submittedName>
        <fullName evidence="1">Uncharacterized protein</fullName>
    </submittedName>
</protein>
<evidence type="ECO:0000313" key="2">
    <source>
        <dbReference type="Proteomes" id="UP000324222"/>
    </source>
</evidence>
<comment type="caution">
    <text evidence="1">The sequence shown here is derived from an EMBL/GenBank/DDBJ whole genome shotgun (WGS) entry which is preliminary data.</text>
</comment>
<keyword evidence="2" id="KW-1185">Reference proteome</keyword>
<reference evidence="1 2" key="1">
    <citation type="submission" date="2019-05" db="EMBL/GenBank/DDBJ databases">
        <title>Another draft genome of Portunus trituberculatus and its Hox gene families provides insights of decapod evolution.</title>
        <authorList>
            <person name="Jeong J.-H."/>
            <person name="Song I."/>
            <person name="Kim S."/>
            <person name="Choi T."/>
            <person name="Kim D."/>
            <person name="Ryu S."/>
            <person name="Kim W."/>
        </authorList>
    </citation>
    <scope>NUCLEOTIDE SEQUENCE [LARGE SCALE GENOMIC DNA]</scope>
    <source>
        <tissue evidence="1">Muscle</tissue>
    </source>
</reference>
<accession>A0A5B7E057</accession>
<dbReference type="AlphaFoldDB" id="A0A5B7E057"/>
<gene>
    <name evidence="1" type="ORF">E2C01_019927</name>
</gene>
<name>A0A5B7E057_PORTR</name>
<evidence type="ECO:0000313" key="1">
    <source>
        <dbReference type="EMBL" id="MPC26779.1"/>
    </source>
</evidence>
<dbReference type="Proteomes" id="UP000324222">
    <property type="component" value="Unassembled WGS sequence"/>
</dbReference>
<organism evidence="1 2">
    <name type="scientific">Portunus trituberculatus</name>
    <name type="common">Swimming crab</name>
    <name type="synonym">Neptunus trituberculatus</name>
    <dbReference type="NCBI Taxonomy" id="210409"/>
    <lineage>
        <taxon>Eukaryota</taxon>
        <taxon>Metazoa</taxon>
        <taxon>Ecdysozoa</taxon>
        <taxon>Arthropoda</taxon>
        <taxon>Crustacea</taxon>
        <taxon>Multicrustacea</taxon>
        <taxon>Malacostraca</taxon>
        <taxon>Eumalacostraca</taxon>
        <taxon>Eucarida</taxon>
        <taxon>Decapoda</taxon>
        <taxon>Pleocyemata</taxon>
        <taxon>Brachyura</taxon>
        <taxon>Eubrachyura</taxon>
        <taxon>Portunoidea</taxon>
        <taxon>Portunidae</taxon>
        <taxon>Portuninae</taxon>
        <taxon>Portunus</taxon>
    </lineage>
</organism>